<protein>
    <submittedName>
        <fullName evidence="1">Uncharacterized protein</fullName>
    </submittedName>
</protein>
<gene>
    <name evidence="1" type="ORF">A2478_01345</name>
</gene>
<dbReference type="AlphaFoldDB" id="A0A1F5T330"/>
<evidence type="ECO:0000313" key="1">
    <source>
        <dbReference type="EMBL" id="OGF33329.1"/>
    </source>
</evidence>
<name>A0A1F5T330_9BACT</name>
<proteinExistence type="predicted"/>
<comment type="caution">
    <text evidence="1">The sequence shown here is derived from an EMBL/GenBank/DDBJ whole genome shotgun (WGS) entry which is preliminary data.</text>
</comment>
<reference evidence="1 2" key="1">
    <citation type="journal article" date="2016" name="Nat. Commun.">
        <title>Thousands of microbial genomes shed light on interconnected biogeochemical processes in an aquifer system.</title>
        <authorList>
            <person name="Anantharaman K."/>
            <person name="Brown C.T."/>
            <person name="Hug L.A."/>
            <person name="Sharon I."/>
            <person name="Castelle C.J."/>
            <person name="Probst A.J."/>
            <person name="Thomas B.C."/>
            <person name="Singh A."/>
            <person name="Wilkins M.J."/>
            <person name="Karaoz U."/>
            <person name="Brodie E.L."/>
            <person name="Williams K.H."/>
            <person name="Hubbard S.S."/>
            <person name="Banfield J.F."/>
        </authorList>
    </citation>
    <scope>NUCLEOTIDE SEQUENCE [LARGE SCALE GENOMIC DNA]</scope>
</reference>
<sequence>MDNQAEDRVRLRLVSNLTGYILSLYRFFRHQGLKQISEEFPLRSFLRELSPLVDYSDLQFIGFVQSILTRLNSALSKLPINGSVLCLLCRCTGCDLILIEIRIVRK</sequence>
<dbReference type="STRING" id="1798002.A2478_01345"/>
<accession>A0A1F5T330</accession>
<dbReference type="Proteomes" id="UP000179001">
    <property type="component" value="Unassembled WGS sequence"/>
</dbReference>
<organism evidence="1 2">
    <name type="scientific">Candidatus Falkowbacteria bacterium RIFOXYC2_FULL_36_12</name>
    <dbReference type="NCBI Taxonomy" id="1798002"/>
    <lineage>
        <taxon>Bacteria</taxon>
        <taxon>Candidatus Falkowiibacteriota</taxon>
    </lineage>
</organism>
<evidence type="ECO:0000313" key="2">
    <source>
        <dbReference type="Proteomes" id="UP000179001"/>
    </source>
</evidence>
<dbReference type="EMBL" id="MFGJ01000001">
    <property type="protein sequence ID" value="OGF33329.1"/>
    <property type="molecule type" value="Genomic_DNA"/>
</dbReference>